<protein>
    <recommendedName>
        <fullName evidence="2">DUF4395 domain-containing protein</fullName>
    </recommendedName>
</protein>
<keyword evidence="1" id="KW-1133">Transmembrane helix</keyword>
<name>A0A7Y9KKF0_9MICO</name>
<feature type="transmembrane region" description="Helical" evidence="1">
    <location>
        <begin position="45"/>
        <end position="67"/>
    </location>
</feature>
<evidence type="ECO:0000313" key="4">
    <source>
        <dbReference type="Proteomes" id="UP000576969"/>
    </source>
</evidence>
<dbReference type="Proteomes" id="UP000576969">
    <property type="component" value="Unassembled WGS sequence"/>
</dbReference>
<proteinExistence type="predicted"/>
<feature type="transmembrane region" description="Helical" evidence="1">
    <location>
        <begin position="130"/>
        <end position="150"/>
    </location>
</feature>
<comment type="caution">
    <text evidence="3">The sequence shown here is derived from an EMBL/GenBank/DDBJ whole genome shotgun (WGS) entry which is preliminary data.</text>
</comment>
<feature type="transmembrane region" description="Helical" evidence="1">
    <location>
        <begin position="73"/>
        <end position="93"/>
    </location>
</feature>
<dbReference type="InterPro" id="IPR025508">
    <property type="entry name" value="DUF4395"/>
</dbReference>
<sequence length="193" mass="20381">MSDSPAYGIDPRGPRFAAGITSLLLAIDVLLGLTGLSTARAGAEWFAYAPLADATFVPGAEWAISYASVGQRILDPAFLLLVVIALLFLWGVLSPRTAPWGVLYRKAVQPRLTPPTELEDPRPPRFAQGVGLFVTAIGLALHLAGVPWALPIAAAMAFVAAFLNAVFGLCLGCQLYLLLQRVGLVGRERASAA</sequence>
<keyword evidence="4" id="KW-1185">Reference proteome</keyword>
<reference evidence="3 4" key="1">
    <citation type="submission" date="2020-07" db="EMBL/GenBank/DDBJ databases">
        <title>Sequencing the genomes of 1000 actinobacteria strains.</title>
        <authorList>
            <person name="Klenk H.-P."/>
        </authorList>
    </citation>
    <scope>NUCLEOTIDE SEQUENCE [LARGE SCALE GENOMIC DNA]</scope>
    <source>
        <strain evidence="3 4">DSM 24662</strain>
    </source>
</reference>
<feature type="transmembrane region" description="Helical" evidence="1">
    <location>
        <begin position="16"/>
        <end position="33"/>
    </location>
</feature>
<feature type="domain" description="DUF4395" evidence="2">
    <location>
        <begin position="9"/>
        <end position="181"/>
    </location>
</feature>
<dbReference type="RefSeq" id="WP_179490979.1">
    <property type="nucleotide sequence ID" value="NZ_JACCBV010000001.1"/>
</dbReference>
<keyword evidence="1" id="KW-0472">Membrane</keyword>
<accession>A0A7Y9KKF0</accession>
<organism evidence="3 4">
    <name type="scientific">Microbacterium immunditiarum</name>
    <dbReference type="NCBI Taxonomy" id="337480"/>
    <lineage>
        <taxon>Bacteria</taxon>
        <taxon>Bacillati</taxon>
        <taxon>Actinomycetota</taxon>
        <taxon>Actinomycetes</taxon>
        <taxon>Micrococcales</taxon>
        <taxon>Microbacteriaceae</taxon>
        <taxon>Microbacterium</taxon>
    </lineage>
</organism>
<evidence type="ECO:0000256" key="1">
    <source>
        <dbReference type="SAM" id="Phobius"/>
    </source>
</evidence>
<feature type="transmembrane region" description="Helical" evidence="1">
    <location>
        <begin position="156"/>
        <end position="179"/>
    </location>
</feature>
<evidence type="ECO:0000313" key="3">
    <source>
        <dbReference type="EMBL" id="NYE20785.1"/>
    </source>
</evidence>
<dbReference type="Pfam" id="PF14340">
    <property type="entry name" value="DUF4395"/>
    <property type="match status" value="1"/>
</dbReference>
<dbReference type="AlphaFoldDB" id="A0A7Y9KKF0"/>
<keyword evidence="1" id="KW-0812">Transmembrane</keyword>
<evidence type="ECO:0000259" key="2">
    <source>
        <dbReference type="Pfam" id="PF14340"/>
    </source>
</evidence>
<gene>
    <name evidence="3" type="ORF">BJ991_002813</name>
</gene>
<dbReference type="EMBL" id="JACCBV010000001">
    <property type="protein sequence ID" value="NYE20785.1"/>
    <property type="molecule type" value="Genomic_DNA"/>
</dbReference>